<evidence type="ECO:0000313" key="2">
    <source>
        <dbReference type="WBParaSite" id="ALUE_0001652001-mRNA-1"/>
    </source>
</evidence>
<proteinExistence type="predicted"/>
<sequence>MIISFLQICLNGERKMTEGMPDTEGIRTAYETALSNLRKAFFRPSPIQGFFLIEIYTRFLKR</sequence>
<dbReference type="WBParaSite" id="ALUE_0001652001-mRNA-1">
    <property type="protein sequence ID" value="ALUE_0001652001-mRNA-1"/>
    <property type="gene ID" value="ALUE_0001652001"/>
</dbReference>
<protein>
    <submittedName>
        <fullName evidence="2">Peptide ABC transporter substrate-binding protein</fullName>
    </submittedName>
</protein>
<accession>A0A0M3IEJ1</accession>
<dbReference type="Proteomes" id="UP000036681">
    <property type="component" value="Unplaced"/>
</dbReference>
<reference evidence="2" key="1">
    <citation type="submission" date="2017-02" db="UniProtKB">
        <authorList>
            <consortium name="WormBaseParasite"/>
        </authorList>
    </citation>
    <scope>IDENTIFICATION</scope>
</reference>
<organism evidence="1 2">
    <name type="scientific">Ascaris lumbricoides</name>
    <name type="common">Giant roundworm</name>
    <dbReference type="NCBI Taxonomy" id="6252"/>
    <lineage>
        <taxon>Eukaryota</taxon>
        <taxon>Metazoa</taxon>
        <taxon>Ecdysozoa</taxon>
        <taxon>Nematoda</taxon>
        <taxon>Chromadorea</taxon>
        <taxon>Rhabditida</taxon>
        <taxon>Spirurina</taxon>
        <taxon>Ascaridomorpha</taxon>
        <taxon>Ascaridoidea</taxon>
        <taxon>Ascarididae</taxon>
        <taxon>Ascaris</taxon>
    </lineage>
</organism>
<dbReference type="AlphaFoldDB" id="A0A0M3IEJ1"/>
<name>A0A0M3IEJ1_ASCLU</name>
<evidence type="ECO:0000313" key="1">
    <source>
        <dbReference type="Proteomes" id="UP000036681"/>
    </source>
</evidence>
<keyword evidence="1" id="KW-1185">Reference proteome</keyword>